<dbReference type="AlphaFoldDB" id="A0A2K3M787"/>
<organism evidence="1 2">
    <name type="scientific">Trifolium pratense</name>
    <name type="common">Red clover</name>
    <dbReference type="NCBI Taxonomy" id="57577"/>
    <lineage>
        <taxon>Eukaryota</taxon>
        <taxon>Viridiplantae</taxon>
        <taxon>Streptophyta</taxon>
        <taxon>Embryophyta</taxon>
        <taxon>Tracheophyta</taxon>
        <taxon>Spermatophyta</taxon>
        <taxon>Magnoliopsida</taxon>
        <taxon>eudicotyledons</taxon>
        <taxon>Gunneridae</taxon>
        <taxon>Pentapetalae</taxon>
        <taxon>rosids</taxon>
        <taxon>fabids</taxon>
        <taxon>Fabales</taxon>
        <taxon>Fabaceae</taxon>
        <taxon>Papilionoideae</taxon>
        <taxon>50 kb inversion clade</taxon>
        <taxon>NPAAA clade</taxon>
        <taxon>Hologalegina</taxon>
        <taxon>IRL clade</taxon>
        <taxon>Trifolieae</taxon>
        <taxon>Trifolium</taxon>
    </lineage>
</organism>
<dbReference type="PANTHER" id="PTHR34109:SF1">
    <property type="entry name" value="VOC DOMAIN-CONTAINING PROTEIN"/>
    <property type="match status" value="1"/>
</dbReference>
<proteinExistence type="predicted"/>
<dbReference type="InterPro" id="IPR029068">
    <property type="entry name" value="Glyas_Bleomycin-R_OHBP_Dase"/>
</dbReference>
<reference evidence="1 2" key="2">
    <citation type="journal article" date="2017" name="Front. Plant Sci.">
        <title>Gene Classification and Mining of Molecular Markers Useful in Red Clover (Trifolium pratense) Breeding.</title>
        <authorList>
            <person name="Istvanek J."/>
            <person name="Dluhosova J."/>
            <person name="Dluhos P."/>
            <person name="Patkova L."/>
            <person name="Nedelnik J."/>
            <person name="Repkova J."/>
        </authorList>
    </citation>
    <scope>NUCLEOTIDE SEQUENCE [LARGE SCALE GENOMIC DNA]</scope>
    <source>
        <strain evidence="2">cv. Tatra</strain>
        <tissue evidence="1">Young leaves</tissue>
    </source>
</reference>
<protein>
    <recommendedName>
        <fullName evidence="3">VOC domain-containing protein</fullName>
    </recommendedName>
</protein>
<evidence type="ECO:0008006" key="3">
    <source>
        <dbReference type="Google" id="ProtNLM"/>
    </source>
</evidence>
<reference evidence="1 2" key="1">
    <citation type="journal article" date="2014" name="Am. J. Bot.">
        <title>Genome assembly and annotation for red clover (Trifolium pratense; Fabaceae).</title>
        <authorList>
            <person name="Istvanek J."/>
            <person name="Jaros M."/>
            <person name="Krenek A."/>
            <person name="Repkova J."/>
        </authorList>
    </citation>
    <scope>NUCLEOTIDE SEQUENCE [LARGE SCALE GENOMIC DNA]</scope>
    <source>
        <strain evidence="2">cv. Tatra</strain>
        <tissue evidence="1">Young leaves</tissue>
    </source>
</reference>
<dbReference type="EMBL" id="ASHM01051783">
    <property type="protein sequence ID" value="PNX86656.1"/>
    <property type="molecule type" value="Genomic_DNA"/>
</dbReference>
<dbReference type="Gene3D" id="3.10.180.10">
    <property type="entry name" value="2,3-Dihydroxybiphenyl 1,2-Dioxygenase, domain 1"/>
    <property type="match status" value="1"/>
</dbReference>
<accession>A0A2K3M787</accession>
<dbReference type="ExpressionAtlas" id="A0A2K3M787">
    <property type="expression patterns" value="baseline"/>
</dbReference>
<comment type="caution">
    <text evidence="1">The sequence shown here is derived from an EMBL/GenBank/DDBJ whole genome shotgun (WGS) entry which is preliminary data.</text>
</comment>
<gene>
    <name evidence="1" type="ORF">L195_g042737</name>
</gene>
<evidence type="ECO:0000313" key="2">
    <source>
        <dbReference type="Proteomes" id="UP000236291"/>
    </source>
</evidence>
<dbReference type="PANTHER" id="PTHR34109">
    <property type="entry name" value="BNAUNNG04460D PROTEIN-RELATED"/>
    <property type="match status" value="1"/>
</dbReference>
<name>A0A2K3M787_TRIPR</name>
<dbReference type="SUPFAM" id="SSF54593">
    <property type="entry name" value="Glyoxalase/Bleomycin resistance protein/Dihydroxybiphenyl dioxygenase"/>
    <property type="match status" value="1"/>
</dbReference>
<dbReference type="Proteomes" id="UP000236291">
    <property type="component" value="Unassembled WGS sequence"/>
</dbReference>
<sequence>MDNPILIFKRGLLVEPSKINDAVAFYKHVFIADEVPPPTFAAAELKIYDFHYLIMPLPSHMSINDDEGDIRMIAIIQFGNNAAGVQRAIRAGAVLEQVEGNIAAMYPGIPMWKIRDPFGYSWYIGKSTAGPSTFNLPTPTHGSL</sequence>
<evidence type="ECO:0000313" key="1">
    <source>
        <dbReference type="EMBL" id="PNX86656.1"/>
    </source>
</evidence>